<evidence type="ECO:0000313" key="4">
    <source>
        <dbReference type="Proteomes" id="UP000663828"/>
    </source>
</evidence>
<evidence type="ECO:0000256" key="2">
    <source>
        <dbReference type="SAM" id="Phobius"/>
    </source>
</evidence>
<dbReference type="EMBL" id="CAJNOR010001963">
    <property type="protein sequence ID" value="CAF1227100.1"/>
    <property type="molecule type" value="Genomic_DNA"/>
</dbReference>
<accession>A0A814YBU5</accession>
<sequence>MATANFVFNAPNQKPIIDLLRARDAAQLQDKPGRVDVNPIKSHVKFLMGKLFIIIFLFIVAAIGLASLVIGVIGFNKRCYLPRQPSIPIWLIVLGGSSIILVVALVILILVATVIKYNTSEKAFRRAFIVIVGIGGGVLSWSVGPGSNAIFRLPQSSADCLGYVLTYCTAIYFILCICSIVYSIYCAYKFWKRCCTSKRNNKATVVPVQPSDTPQDAVEPPGAPKDVPGSTEVSVCDETSTDLPPLKKIPKKLDTSLHVDSSIASSD</sequence>
<keyword evidence="2" id="KW-1133">Transmembrane helix</keyword>
<dbReference type="AlphaFoldDB" id="A0A814YBU5"/>
<keyword evidence="4" id="KW-1185">Reference proteome</keyword>
<feature type="transmembrane region" description="Helical" evidence="2">
    <location>
        <begin position="127"/>
        <end position="144"/>
    </location>
</feature>
<evidence type="ECO:0000256" key="1">
    <source>
        <dbReference type="SAM" id="MobiDB-lite"/>
    </source>
</evidence>
<evidence type="ECO:0000313" key="3">
    <source>
        <dbReference type="EMBL" id="CAF1227100.1"/>
    </source>
</evidence>
<feature type="compositionally biased region" description="Polar residues" evidence="1">
    <location>
        <begin position="231"/>
        <end position="242"/>
    </location>
</feature>
<keyword evidence="2" id="KW-0472">Membrane</keyword>
<name>A0A814YBU5_ADIRI</name>
<feature type="transmembrane region" description="Helical" evidence="2">
    <location>
        <begin position="87"/>
        <end position="115"/>
    </location>
</feature>
<feature type="transmembrane region" description="Helical" evidence="2">
    <location>
        <begin position="164"/>
        <end position="188"/>
    </location>
</feature>
<feature type="region of interest" description="Disordered" evidence="1">
    <location>
        <begin position="205"/>
        <end position="247"/>
    </location>
</feature>
<reference evidence="3" key="1">
    <citation type="submission" date="2021-02" db="EMBL/GenBank/DDBJ databases">
        <authorList>
            <person name="Nowell W R."/>
        </authorList>
    </citation>
    <scope>NUCLEOTIDE SEQUENCE</scope>
</reference>
<gene>
    <name evidence="3" type="ORF">XAT740_LOCUS25020</name>
</gene>
<dbReference type="Proteomes" id="UP000663828">
    <property type="component" value="Unassembled WGS sequence"/>
</dbReference>
<organism evidence="3 4">
    <name type="scientific">Adineta ricciae</name>
    <name type="common">Rotifer</name>
    <dbReference type="NCBI Taxonomy" id="249248"/>
    <lineage>
        <taxon>Eukaryota</taxon>
        <taxon>Metazoa</taxon>
        <taxon>Spiralia</taxon>
        <taxon>Gnathifera</taxon>
        <taxon>Rotifera</taxon>
        <taxon>Eurotatoria</taxon>
        <taxon>Bdelloidea</taxon>
        <taxon>Adinetida</taxon>
        <taxon>Adinetidae</taxon>
        <taxon>Adineta</taxon>
    </lineage>
</organism>
<feature type="transmembrane region" description="Helical" evidence="2">
    <location>
        <begin position="51"/>
        <end position="75"/>
    </location>
</feature>
<keyword evidence="2" id="KW-0812">Transmembrane</keyword>
<comment type="caution">
    <text evidence="3">The sequence shown here is derived from an EMBL/GenBank/DDBJ whole genome shotgun (WGS) entry which is preliminary data.</text>
</comment>
<protein>
    <submittedName>
        <fullName evidence="3">Uncharacterized protein</fullName>
    </submittedName>
</protein>
<proteinExistence type="predicted"/>